<dbReference type="InterPro" id="IPR052924">
    <property type="entry name" value="OsmC/Ohr_hydroprdx_reductase"/>
</dbReference>
<proteinExistence type="predicted"/>
<dbReference type="InterPro" id="IPR036102">
    <property type="entry name" value="OsmC/Ohrsf"/>
</dbReference>
<dbReference type="Pfam" id="PF02566">
    <property type="entry name" value="OsmC"/>
    <property type="match status" value="1"/>
</dbReference>
<dbReference type="Proteomes" id="UP001208689">
    <property type="component" value="Chromosome"/>
</dbReference>
<protein>
    <recommendedName>
        <fullName evidence="3">OsmC family peroxiredoxin</fullName>
    </recommendedName>
</protein>
<sequence length="171" mass="18630">MINMPSFKETYEAIKADISKGEKNFNVECTMLPDGMKTEVKMGAKPFVFTIDAPPGLDGLNEGPSPLLVILGSIGACIVAVTKFWSKIMDIQIDELKVFSRGHINLGAVFGLDDNLLAGYDKLEPIIKIKSPAPKEKVEAMMEKVLTHCPIITNINGASPITPKVQIKKSE</sequence>
<dbReference type="EMBL" id="CP104013">
    <property type="protein sequence ID" value="UYP44816.1"/>
    <property type="molecule type" value="Genomic_DNA"/>
</dbReference>
<evidence type="ECO:0008006" key="3">
    <source>
        <dbReference type="Google" id="ProtNLM"/>
    </source>
</evidence>
<accession>A0ABY6HMS8</accession>
<evidence type="ECO:0000313" key="2">
    <source>
        <dbReference type="Proteomes" id="UP001208689"/>
    </source>
</evidence>
<keyword evidence="2" id="KW-1185">Reference proteome</keyword>
<reference evidence="1" key="1">
    <citation type="submission" date="2022-09" db="EMBL/GenBank/DDBJ databases">
        <title>Actin cytoskeleton and complex cell architecture in an #Asgard archaeon.</title>
        <authorList>
            <person name="Ponce Toledo R.I."/>
            <person name="Schleper C."/>
            <person name="Rodrigues Oliveira T."/>
            <person name="Wollweber F."/>
            <person name="Xu J."/>
            <person name="Rittmann S."/>
            <person name="Klingl A."/>
            <person name="Pilhofer M."/>
        </authorList>
    </citation>
    <scope>NUCLEOTIDE SEQUENCE</scope>
    <source>
        <strain evidence="1">B-35</strain>
    </source>
</reference>
<dbReference type="InterPro" id="IPR003718">
    <property type="entry name" value="OsmC/Ohr_fam"/>
</dbReference>
<name>A0ABY6HMS8_9ARCH</name>
<evidence type="ECO:0000313" key="1">
    <source>
        <dbReference type="EMBL" id="UYP44816.1"/>
    </source>
</evidence>
<dbReference type="PANTHER" id="PTHR35368:SF1">
    <property type="entry name" value="HYDROPEROXIDE REDUCTASE"/>
    <property type="match status" value="1"/>
</dbReference>
<dbReference type="InterPro" id="IPR015946">
    <property type="entry name" value="KH_dom-like_a/b"/>
</dbReference>
<dbReference type="PANTHER" id="PTHR35368">
    <property type="entry name" value="HYDROPEROXIDE REDUCTASE"/>
    <property type="match status" value="1"/>
</dbReference>
<dbReference type="SUPFAM" id="SSF82784">
    <property type="entry name" value="OsmC-like"/>
    <property type="match status" value="1"/>
</dbReference>
<organism evidence="1 2">
    <name type="scientific">Candidatus Lokiarchaeum ossiferum</name>
    <dbReference type="NCBI Taxonomy" id="2951803"/>
    <lineage>
        <taxon>Archaea</taxon>
        <taxon>Promethearchaeati</taxon>
        <taxon>Promethearchaeota</taxon>
        <taxon>Promethearchaeia</taxon>
        <taxon>Promethearchaeales</taxon>
        <taxon>Promethearchaeaceae</taxon>
        <taxon>Candidatus Lokiarchaeum</taxon>
    </lineage>
</organism>
<gene>
    <name evidence="1" type="ORF">NEF87_001101</name>
</gene>
<dbReference type="Gene3D" id="3.30.300.20">
    <property type="match status" value="1"/>
</dbReference>